<comment type="caution">
    <text evidence="1">The sequence shown here is derived from an EMBL/GenBank/DDBJ whole genome shotgun (WGS) entry which is preliminary data.</text>
</comment>
<reference evidence="1 2" key="1">
    <citation type="journal article" date="2023" name="Commun. Biol.">
        <title>Genome analysis of Parmales, the sister group of diatoms, reveals the evolutionary specialization of diatoms from phago-mixotrophs to photoautotrophs.</title>
        <authorList>
            <person name="Ban H."/>
            <person name="Sato S."/>
            <person name="Yoshikawa S."/>
            <person name="Yamada K."/>
            <person name="Nakamura Y."/>
            <person name="Ichinomiya M."/>
            <person name="Sato N."/>
            <person name="Blanc-Mathieu R."/>
            <person name="Endo H."/>
            <person name="Kuwata A."/>
            <person name="Ogata H."/>
        </authorList>
    </citation>
    <scope>NUCLEOTIDE SEQUENCE [LARGE SCALE GENOMIC DNA]</scope>
</reference>
<sequence>MFLSVTFTSPVSVVSTPSLTVTTGCHSASCLTPEVQSFTCLADEGKFSMTLLPYPGAPAAEQLHLPNVPADVNRERLKHMLESLPGVDRVAVHYGMADDREYSSGDRACTSRGNVVTITFHATSLGVDGDLPALLLDATNAPLSARTYLEEADGTFLRAAMSGGAPSLPAQASEVTKGVRYADRAAPYHAGSGTATLLFKYTVREGDYSKDLEAAGIELPGAGAGGAPAAGIFKSGGGVPADTVAADTNAFPTSAGGGARRRYMASRGSSLAFNRGISVDTAAPAVQAVRPTPGAQLSGSFGVGESVSLAVQFDKNVTVYHHEPASATHQPYLLLETGATNRKAYYAGSAGAEVRFTYVVQAGDSTPDLDYVSTAALVVPAGSYIRRAATAPMTDAMYNPELLEPDMICTITAQLSLNNALLQGETMDLMLPGFGNGTADNANVTMVASSPASGNRLAIAGAWDESAEKLVFTASQDITAAKAPLSPLDPLHPSGVLIEVRIEASNGLKTPPLGVRKGANTENGVYLTTNAAAGAVSAPPTYAGASVPVLEGVGLNEVQVESYSPAVAGAATVIHLNFTHSYPLAAGDEVILRLPGFTPDASIAAFGYADVDVRTGEFNTPVWDNTNKLATFTAAKAIGAGTFHNINLNGLAIPAAGIEPALDAYVHMHVKNKGLPQRVKLVPPVGLFDTVSLTFGETPALGAAVPLHFSANLGPGGFSVGDTITLVATGSSLTTSTPTSVSTLVTHSTDSYNSVSTVFTTTFDPQTATFTFTCIAAQAGTFPIAIYIPASSGIQTTPSTPVLSSHAWTLSATSVANSPVTPPVTPAHSGISQFISSSMDYWPKTLDSSI</sequence>
<accession>A0ABQ6MF32</accession>
<organism evidence="1 2">
    <name type="scientific">Tetraparma gracilis</name>
    <dbReference type="NCBI Taxonomy" id="2962635"/>
    <lineage>
        <taxon>Eukaryota</taxon>
        <taxon>Sar</taxon>
        <taxon>Stramenopiles</taxon>
        <taxon>Ochrophyta</taxon>
        <taxon>Bolidophyceae</taxon>
        <taxon>Parmales</taxon>
        <taxon>Triparmaceae</taxon>
        <taxon>Tetraparma</taxon>
    </lineage>
</organism>
<protein>
    <submittedName>
        <fullName evidence="1">Uncharacterized protein</fullName>
    </submittedName>
</protein>
<keyword evidence="2" id="KW-1185">Reference proteome</keyword>
<proteinExistence type="predicted"/>
<dbReference type="Proteomes" id="UP001165060">
    <property type="component" value="Unassembled WGS sequence"/>
</dbReference>
<dbReference type="EMBL" id="BRYB01002752">
    <property type="protein sequence ID" value="GMI24915.1"/>
    <property type="molecule type" value="Genomic_DNA"/>
</dbReference>
<evidence type="ECO:0000313" key="2">
    <source>
        <dbReference type="Proteomes" id="UP001165060"/>
    </source>
</evidence>
<evidence type="ECO:0000313" key="1">
    <source>
        <dbReference type="EMBL" id="GMI24915.1"/>
    </source>
</evidence>
<name>A0ABQ6MF32_9STRA</name>
<gene>
    <name evidence="1" type="ORF">TeGR_g13190</name>
</gene>